<reference evidence="1" key="1">
    <citation type="submission" date="2021-06" db="EMBL/GenBank/DDBJ databases">
        <authorList>
            <person name="Kallberg Y."/>
            <person name="Tangrot J."/>
            <person name="Rosling A."/>
        </authorList>
    </citation>
    <scope>NUCLEOTIDE SEQUENCE</scope>
    <source>
        <strain evidence="1">UK204</strain>
    </source>
</reference>
<dbReference type="AlphaFoldDB" id="A0A9N9HT81"/>
<evidence type="ECO:0000313" key="2">
    <source>
        <dbReference type="Proteomes" id="UP000789570"/>
    </source>
</evidence>
<gene>
    <name evidence="1" type="ORF">FCALED_LOCUS13632</name>
</gene>
<feature type="non-terminal residue" evidence="1">
    <location>
        <position position="1"/>
    </location>
</feature>
<dbReference type="Proteomes" id="UP000789570">
    <property type="component" value="Unassembled WGS sequence"/>
</dbReference>
<sequence length="42" mass="4593">SSLTSTSGSMDIDTLDVGKIVEVNSSNIYVNDDDNDDDHEQF</sequence>
<name>A0A9N9HT81_9GLOM</name>
<evidence type="ECO:0000313" key="1">
    <source>
        <dbReference type="EMBL" id="CAG8704391.1"/>
    </source>
</evidence>
<accession>A0A9N9HT81</accession>
<proteinExistence type="predicted"/>
<keyword evidence="2" id="KW-1185">Reference proteome</keyword>
<comment type="caution">
    <text evidence="1">The sequence shown here is derived from an EMBL/GenBank/DDBJ whole genome shotgun (WGS) entry which is preliminary data.</text>
</comment>
<dbReference type="EMBL" id="CAJVPQ010008186">
    <property type="protein sequence ID" value="CAG8704391.1"/>
    <property type="molecule type" value="Genomic_DNA"/>
</dbReference>
<organism evidence="1 2">
    <name type="scientific">Funneliformis caledonium</name>
    <dbReference type="NCBI Taxonomy" id="1117310"/>
    <lineage>
        <taxon>Eukaryota</taxon>
        <taxon>Fungi</taxon>
        <taxon>Fungi incertae sedis</taxon>
        <taxon>Mucoromycota</taxon>
        <taxon>Glomeromycotina</taxon>
        <taxon>Glomeromycetes</taxon>
        <taxon>Glomerales</taxon>
        <taxon>Glomeraceae</taxon>
        <taxon>Funneliformis</taxon>
    </lineage>
</organism>
<protein>
    <submittedName>
        <fullName evidence="1">10285_t:CDS:1</fullName>
    </submittedName>
</protein>